<keyword evidence="4" id="KW-0255">Endonuclease</keyword>
<sequence length="150" mass="17246">MCPRHRDSAHSPRKGGTQGLQNKDAICTANRNIPWSQNQQRSAHAAHPPPTRPFEHVMMDFIELHPAEDIRGQVKAALPTPAEEQLHNLKSGDYVVKDFRRTRWNQKRWQGPFQILLVTQTAVKVAERVTWIHASHCKRVPEPKEPVSRE</sequence>
<keyword evidence="5" id="KW-0378">Hydrolase</keyword>
<evidence type="ECO:0000256" key="4">
    <source>
        <dbReference type="ARBA" id="ARBA00022759"/>
    </source>
</evidence>
<accession>A0A5C6PFZ7</accession>
<evidence type="ECO:0000256" key="1">
    <source>
        <dbReference type="ARBA" id="ARBA00022679"/>
    </source>
</evidence>
<keyword evidence="3" id="KW-0540">Nuclease</keyword>
<keyword evidence="9" id="KW-1185">Reference proteome</keyword>
<name>A0A5C6PFZ7_9TELE</name>
<dbReference type="EMBL" id="RHFK02000004">
    <property type="protein sequence ID" value="TWW77711.1"/>
    <property type="molecule type" value="Genomic_DNA"/>
</dbReference>
<reference evidence="8 9" key="1">
    <citation type="submission" date="2019-04" db="EMBL/GenBank/DDBJ databases">
        <title>Chromosome genome assembly for Takifugu flavidus.</title>
        <authorList>
            <person name="Xiao S."/>
        </authorList>
    </citation>
    <scope>NUCLEOTIDE SEQUENCE [LARGE SCALE GENOMIC DNA]</scope>
    <source>
        <strain evidence="8">HTHZ2018</strain>
        <tissue evidence="8">Muscle</tissue>
    </source>
</reference>
<dbReference type="InterPro" id="IPR040643">
    <property type="entry name" value="MLVIN_C"/>
</dbReference>
<organism evidence="8 9">
    <name type="scientific">Takifugu flavidus</name>
    <name type="common">sansaifugu</name>
    <dbReference type="NCBI Taxonomy" id="433684"/>
    <lineage>
        <taxon>Eukaryota</taxon>
        <taxon>Metazoa</taxon>
        <taxon>Chordata</taxon>
        <taxon>Craniata</taxon>
        <taxon>Vertebrata</taxon>
        <taxon>Euteleostomi</taxon>
        <taxon>Actinopterygii</taxon>
        <taxon>Neopterygii</taxon>
        <taxon>Teleostei</taxon>
        <taxon>Neoteleostei</taxon>
        <taxon>Acanthomorphata</taxon>
        <taxon>Eupercaria</taxon>
        <taxon>Tetraodontiformes</taxon>
        <taxon>Tetradontoidea</taxon>
        <taxon>Tetraodontidae</taxon>
        <taxon>Takifugu</taxon>
    </lineage>
</organism>
<dbReference type="AlphaFoldDB" id="A0A5C6PFZ7"/>
<evidence type="ECO:0000313" key="8">
    <source>
        <dbReference type="EMBL" id="TWW77711.1"/>
    </source>
</evidence>
<dbReference type="Gene3D" id="2.30.30.850">
    <property type="match status" value="1"/>
</dbReference>
<gene>
    <name evidence="8" type="ORF">D4764_12G0011010</name>
</gene>
<dbReference type="GO" id="GO:0004519">
    <property type="term" value="F:endonuclease activity"/>
    <property type="evidence" value="ECO:0007669"/>
    <property type="project" value="UniProtKB-KW"/>
</dbReference>
<dbReference type="GO" id="GO:0016779">
    <property type="term" value="F:nucleotidyltransferase activity"/>
    <property type="evidence" value="ECO:0007669"/>
    <property type="project" value="UniProtKB-KW"/>
</dbReference>
<dbReference type="Proteomes" id="UP000324091">
    <property type="component" value="Chromosome 12"/>
</dbReference>
<keyword evidence="1" id="KW-0808">Transferase</keyword>
<comment type="caution">
    <text evidence="8">The sequence shown here is derived from an EMBL/GenBank/DDBJ whole genome shotgun (WGS) entry which is preliminary data.</text>
</comment>
<feature type="compositionally biased region" description="Basic and acidic residues" evidence="6">
    <location>
        <begin position="1"/>
        <end position="10"/>
    </location>
</feature>
<dbReference type="GO" id="GO:0016787">
    <property type="term" value="F:hydrolase activity"/>
    <property type="evidence" value="ECO:0007669"/>
    <property type="project" value="UniProtKB-KW"/>
</dbReference>
<evidence type="ECO:0000259" key="7">
    <source>
        <dbReference type="Pfam" id="PF18697"/>
    </source>
</evidence>
<proteinExistence type="predicted"/>
<evidence type="ECO:0000256" key="3">
    <source>
        <dbReference type="ARBA" id="ARBA00022722"/>
    </source>
</evidence>
<dbReference type="Pfam" id="PF18697">
    <property type="entry name" value="MLVIN_C"/>
    <property type="match status" value="1"/>
</dbReference>
<evidence type="ECO:0000256" key="5">
    <source>
        <dbReference type="ARBA" id="ARBA00022801"/>
    </source>
</evidence>
<evidence type="ECO:0000256" key="2">
    <source>
        <dbReference type="ARBA" id="ARBA00022695"/>
    </source>
</evidence>
<feature type="region of interest" description="Disordered" evidence="6">
    <location>
        <begin position="1"/>
        <end position="21"/>
    </location>
</feature>
<evidence type="ECO:0000313" key="9">
    <source>
        <dbReference type="Proteomes" id="UP000324091"/>
    </source>
</evidence>
<evidence type="ECO:0000256" key="6">
    <source>
        <dbReference type="SAM" id="MobiDB-lite"/>
    </source>
</evidence>
<protein>
    <recommendedName>
        <fullName evidence="7">Murine leukemia virus integrase C-terminal domain-containing protein</fullName>
    </recommendedName>
</protein>
<feature type="domain" description="Murine leukemia virus integrase C-terminal" evidence="7">
    <location>
        <begin position="87"/>
        <end position="140"/>
    </location>
</feature>
<keyword evidence="2" id="KW-0548">Nucleotidyltransferase</keyword>